<feature type="signal peptide" evidence="1">
    <location>
        <begin position="1"/>
        <end position="19"/>
    </location>
</feature>
<evidence type="ECO:0000313" key="2">
    <source>
        <dbReference type="EMBL" id="GJA43117.1"/>
    </source>
</evidence>
<feature type="chain" id="PRO_5043876187" evidence="1">
    <location>
        <begin position="20"/>
        <end position="50"/>
    </location>
</feature>
<keyword evidence="1" id="KW-0732">Signal</keyword>
<accession>A0AAV4YPS4</accession>
<dbReference type="EMBL" id="BPNI01000128">
    <property type="protein sequence ID" value="GJA43117.1"/>
    <property type="molecule type" value="Genomic_DNA"/>
</dbReference>
<reference evidence="2" key="1">
    <citation type="submission" date="2021-07" db="EMBL/GenBank/DDBJ databases">
        <title>Draft genome sequence of carbapenem-resistant Aeromonas spp. in Japan.</title>
        <authorList>
            <person name="Maehana S."/>
            <person name="Suzuki M."/>
            <person name="Kitasato H."/>
        </authorList>
    </citation>
    <scope>NUCLEOTIDE SEQUENCE</scope>
    <source>
        <strain evidence="2">KAM343</strain>
    </source>
</reference>
<comment type="caution">
    <text evidence="2">The sequence shown here is derived from an EMBL/GenBank/DDBJ whole genome shotgun (WGS) entry which is preliminary data.</text>
</comment>
<gene>
    <name evidence="2" type="ORF">KAM343_39130</name>
</gene>
<dbReference type="AlphaFoldDB" id="A0AAV4YPS4"/>
<protein>
    <submittedName>
        <fullName evidence="2">Uncharacterized protein</fullName>
    </submittedName>
</protein>
<name>A0AAV4YPS4_AERCA</name>
<evidence type="ECO:0000313" key="3">
    <source>
        <dbReference type="Proteomes" id="UP000886939"/>
    </source>
</evidence>
<sequence>MNKYLLTLLLTLCSPLALAIAICDDALPRTSPTARFQDHGNGTVTDRGPV</sequence>
<proteinExistence type="predicted"/>
<dbReference type="Proteomes" id="UP000886939">
    <property type="component" value="Unassembled WGS sequence"/>
</dbReference>
<evidence type="ECO:0000256" key="1">
    <source>
        <dbReference type="SAM" id="SignalP"/>
    </source>
</evidence>
<organism evidence="2 3">
    <name type="scientific">Aeromonas caviae</name>
    <name type="common">Aeromonas punctata</name>
    <dbReference type="NCBI Taxonomy" id="648"/>
    <lineage>
        <taxon>Bacteria</taxon>
        <taxon>Pseudomonadati</taxon>
        <taxon>Pseudomonadota</taxon>
        <taxon>Gammaproteobacteria</taxon>
        <taxon>Aeromonadales</taxon>
        <taxon>Aeromonadaceae</taxon>
        <taxon>Aeromonas</taxon>
    </lineage>
</organism>